<reference evidence="2 3" key="1">
    <citation type="journal article" date="2012" name="Microbiology">
        <title>Extensive variation in surface lipoprotein gene content and genomic changes associated with virulence during evolution of a novel North American house finch epizootic strain of Mycoplasma gallisepticum.</title>
        <authorList>
            <person name="Tulman E.R."/>
            <person name="Liao X."/>
            <person name="Szczepanek S.M."/>
            <person name="Ley D.H."/>
            <person name="Kutish G.F."/>
            <person name="Geary S.J."/>
        </authorList>
    </citation>
    <scope>NUCLEOTIDE SEQUENCE [LARGE SCALE GENOMIC DNA]</scope>
    <source>
        <strain evidence="3">House finch-associated</strain>
    </source>
</reference>
<accession>J3YHR8</accession>
<gene>
    <name evidence="2" type="ORF">HFMG01WIA_4013</name>
</gene>
<dbReference type="RefSeq" id="WP_014886495.1">
    <property type="nucleotide sequence ID" value="NC_018410.1"/>
</dbReference>
<evidence type="ECO:0000313" key="3">
    <source>
        <dbReference type="Proteomes" id="UP000003940"/>
    </source>
</evidence>
<proteinExistence type="predicted"/>
<dbReference type="AlphaFoldDB" id="J3YHR8"/>
<evidence type="ECO:0000313" key="2">
    <source>
        <dbReference type="EMBL" id="AFP79380.1"/>
    </source>
</evidence>
<protein>
    <submittedName>
        <fullName evidence="2">Uncharacterized protein</fullName>
    </submittedName>
</protein>
<dbReference type="EMBL" id="CP003510">
    <property type="protein sequence ID" value="AFP79380.1"/>
    <property type="molecule type" value="Genomic_DNA"/>
</dbReference>
<dbReference type="HOGENOM" id="CLU_2899348_0_0_14"/>
<organism evidence="2 3">
    <name type="scientific">Mycoplasmoides gallisepticum WI01_2001.043-13-2P</name>
    <dbReference type="NCBI Taxonomy" id="1159201"/>
    <lineage>
        <taxon>Bacteria</taxon>
        <taxon>Bacillati</taxon>
        <taxon>Mycoplasmatota</taxon>
        <taxon>Mycoplasmoidales</taxon>
        <taxon>Mycoplasmoidaceae</taxon>
        <taxon>Mycoplasmoides</taxon>
    </lineage>
</organism>
<dbReference type="KEGG" id="mgw:HFMG01WIA_4013"/>
<evidence type="ECO:0000256" key="1">
    <source>
        <dbReference type="SAM" id="MobiDB-lite"/>
    </source>
</evidence>
<sequence>MNIQLDSSDVNSSSDQGRPKSQGELALEKAESWFRELKIKADQVGDAVQYALVMQNIKAIEN</sequence>
<dbReference type="Proteomes" id="UP000003940">
    <property type="component" value="Chromosome"/>
</dbReference>
<feature type="compositionally biased region" description="Polar residues" evidence="1">
    <location>
        <begin position="1"/>
        <end position="16"/>
    </location>
</feature>
<feature type="region of interest" description="Disordered" evidence="1">
    <location>
        <begin position="1"/>
        <end position="24"/>
    </location>
</feature>
<name>J3YHR8_MYCGL</name>